<evidence type="ECO:0000313" key="5">
    <source>
        <dbReference type="Proteomes" id="UP000594364"/>
    </source>
</evidence>
<dbReference type="InterPro" id="IPR029063">
    <property type="entry name" value="SAM-dependent_MTases_sf"/>
</dbReference>
<dbReference type="CDD" id="cd02440">
    <property type="entry name" value="AdoMet_MTases"/>
    <property type="match status" value="1"/>
</dbReference>
<dbReference type="InterPro" id="IPR013216">
    <property type="entry name" value="Methyltransf_11"/>
</dbReference>
<feature type="compositionally biased region" description="Polar residues" evidence="2">
    <location>
        <begin position="372"/>
        <end position="388"/>
    </location>
</feature>
<dbReference type="SUPFAM" id="SSF53335">
    <property type="entry name" value="S-adenosyl-L-methionine-dependent methyltransferases"/>
    <property type="match status" value="1"/>
</dbReference>
<evidence type="ECO:0000313" key="4">
    <source>
        <dbReference type="EMBL" id="QPH00002.1"/>
    </source>
</evidence>
<dbReference type="PANTHER" id="PTHR43591:SF92">
    <property type="entry name" value="METHYLTRANSFERASE TYPE 11 DOMAIN-CONTAINING PROTEIN"/>
    <property type="match status" value="1"/>
</dbReference>
<accession>A0A7S9PV42</accession>
<feature type="domain" description="Methyltransferase type 11" evidence="3">
    <location>
        <begin position="796"/>
        <end position="863"/>
    </location>
</feature>
<dbReference type="OrthoDB" id="10256176at2759"/>
<keyword evidence="5" id="KW-1185">Reference proteome</keyword>
<dbReference type="AlphaFoldDB" id="A0A7S9PV42"/>
<feature type="region of interest" description="Disordered" evidence="2">
    <location>
        <begin position="372"/>
        <end position="392"/>
    </location>
</feature>
<comment type="similarity">
    <text evidence="1">Belongs to the methyltransferase superfamily. LaeA methyltransferase family.</text>
</comment>
<dbReference type="Gene3D" id="3.40.50.150">
    <property type="entry name" value="Vaccinia Virus protein VP39"/>
    <property type="match status" value="1"/>
</dbReference>
<sequence>MGSLKDLAIPGQQVADSLPSSLAFSSFAPILQFASIEFFCCFLVITVDASLIEAACRLYHFIPTFGAGRRYHSLRQATIFNIFFQAERRQAQNIAMDQQRRRGDTSHLKIEAWLSPMSDHFPTPRGMHYLSAPVLPSSPSTVSGDGSSPTTTSTNMWNRASIATENTEFEDLYDVPEEADDDDDDDDDALSRYFQRSSIGRTSHNQAVNQPIPKQPTRLAIPDKAINRPDEPWSAVDELKKITSPVPVTPSAQLPMLPAQMDFMGKQQALDIPTMSAPPSLDGSLSSEQLAAMSAPPTPVIGNDEDKAEENWTGVRLQPEALATLQALSGGEEDAHEHASQVIDVSMTTSQPETEMQQQSLRLVTSFTSSQTTQGRIFTPSPNRQSLAGLTKLDIPSPSGFFLGLSPRTRTTWHPPTQSPADMPPPTSTTAEQFYRCPWNIDTSVPPVPRRPDSTEGFYRSLNNSSEPIEQVIEVRDDGGDDLTDGMPTARPTIQHQDSNDSRDAIKPPAAPEADEAPTEIVVDYDPNYARKQQKEALTNLGRTELWLLAQRAYLRGVGVGGEDDSAALKNIEESPTGEDEAETKVDQSLQVKEKVVRFSNVIPTTSQPKCLPSNLLRQESAYYRAFQDYIVRTQLRDVFVQQLSRFEALQAQRTALRETHRNQLLGKYQLSVVPQSAKKRLSANVARGDLVLIDDPGKLRKEKEYEAMNQMTIPTWHVAALKFLNGGRLISAPVTKRLARLSHMAPGKEGIARDRARILDLGGQSTCDWAWHCALQYPNTKIYTVTTKAIRQLSNSNIRGPPNHRQVAVKRLAKLPFADDHFDLVSARELHGILKFVGENGEDEWESCLGECMRVLKPGGYLEFSIMDSDIINAGPLGLAKSVEFGFTLKTLGYDPSPSKLWLGRLARAGFDNVRRAWVCLPVGAKRRMNTPPAPPRKDDVSIKSGSVRQMEAMVMGSSDNIANICSIVGGWSWERWLLRCEMEKVAGEMRLVDTATAGAAMKEAGKCLDGVHAVMEEGRGCKAGFRMLNGYARKPTRDSDLIQIALAN</sequence>
<dbReference type="GO" id="GO:0008757">
    <property type="term" value="F:S-adenosylmethionine-dependent methyltransferase activity"/>
    <property type="evidence" value="ECO:0007669"/>
    <property type="project" value="InterPro"/>
</dbReference>
<feature type="compositionally biased region" description="Polar residues" evidence="2">
    <location>
        <begin position="155"/>
        <end position="166"/>
    </location>
</feature>
<dbReference type="EMBL" id="CP031387">
    <property type="protein sequence ID" value="QPH00002.1"/>
    <property type="molecule type" value="Genomic_DNA"/>
</dbReference>
<dbReference type="PANTHER" id="PTHR43591">
    <property type="entry name" value="METHYLTRANSFERASE"/>
    <property type="match status" value="1"/>
</dbReference>
<feature type="region of interest" description="Disordered" evidence="2">
    <location>
        <begin position="137"/>
        <end position="217"/>
    </location>
</feature>
<reference evidence="4 5" key="1">
    <citation type="journal article" date="2018" name="PLoS Genet.">
        <title>Repeat elements organise 3D genome structure and mediate transcription in the filamentous fungus Epichloe festucae.</title>
        <authorList>
            <person name="Winter D.J."/>
            <person name="Ganley A.R.D."/>
            <person name="Young C.A."/>
            <person name="Liachko I."/>
            <person name="Schardl C.L."/>
            <person name="Dupont P.Y."/>
            <person name="Berry D."/>
            <person name="Ram A."/>
            <person name="Scott B."/>
            <person name="Cox M.P."/>
        </authorList>
    </citation>
    <scope>NUCLEOTIDE SEQUENCE [LARGE SCALE GENOMIC DNA]</scope>
    <source>
        <strain evidence="4 5">Fl1</strain>
    </source>
</reference>
<evidence type="ECO:0000256" key="1">
    <source>
        <dbReference type="ARBA" id="ARBA00038158"/>
    </source>
</evidence>
<protein>
    <recommendedName>
        <fullName evidence="3">Methyltransferase type 11 domain-containing protein</fullName>
    </recommendedName>
</protein>
<name>A0A7S9PV42_EPIFF</name>
<evidence type="ECO:0000256" key="2">
    <source>
        <dbReference type="SAM" id="MobiDB-lite"/>
    </source>
</evidence>
<feature type="compositionally biased region" description="Acidic residues" evidence="2">
    <location>
        <begin position="167"/>
        <end position="188"/>
    </location>
</feature>
<dbReference type="Pfam" id="PF08241">
    <property type="entry name" value="Methyltransf_11"/>
    <property type="match status" value="1"/>
</dbReference>
<dbReference type="Proteomes" id="UP000594364">
    <property type="component" value="Chromosome 3"/>
</dbReference>
<organism evidence="4 5">
    <name type="scientific">Epichloe festucae (strain Fl1)</name>
    <dbReference type="NCBI Taxonomy" id="877507"/>
    <lineage>
        <taxon>Eukaryota</taxon>
        <taxon>Fungi</taxon>
        <taxon>Dikarya</taxon>
        <taxon>Ascomycota</taxon>
        <taxon>Pezizomycotina</taxon>
        <taxon>Sordariomycetes</taxon>
        <taxon>Hypocreomycetidae</taxon>
        <taxon>Hypocreales</taxon>
        <taxon>Clavicipitaceae</taxon>
        <taxon>Epichloe</taxon>
    </lineage>
</organism>
<feature type="region of interest" description="Disordered" evidence="2">
    <location>
        <begin position="477"/>
        <end position="520"/>
    </location>
</feature>
<feature type="compositionally biased region" description="Low complexity" evidence="2">
    <location>
        <begin position="137"/>
        <end position="154"/>
    </location>
</feature>
<feature type="compositionally biased region" description="Polar residues" evidence="2">
    <location>
        <begin position="194"/>
        <end position="209"/>
    </location>
</feature>
<evidence type="ECO:0000259" key="3">
    <source>
        <dbReference type="Pfam" id="PF08241"/>
    </source>
</evidence>
<proteinExistence type="inferred from homology"/>
<gene>
    <name evidence="4" type="ORF">C2857_003094</name>
</gene>